<dbReference type="RefSeq" id="XP_012943369.2">
    <property type="nucleotide sequence ID" value="XM_013087915.2"/>
</dbReference>
<evidence type="ECO:0000313" key="1">
    <source>
        <dbReference type="Proteomes" id="UP000694888"/>
    </source>
</evidence>
<gene>
    <name evidence="2" type="primary">LOC101856292</name>
</gene>
<proteinExistence type="predicted"/>
<organism evidence="1 2">
    <name type="scientific">Aplysia californica</name>
    <name type="common">California sea hare</name>
    <dbReference type="NCBI Taxonomy" id="6500"/>
    <lineage>
        <taxon>Eukaryota</taxon>
        <taxon>Metazoa</taxon>
        <taxon>Spiralia</taxon>
        <taxon>Lophotrochozoa</taxon>
        <taxon>Mollusca</taxon>
        <taxon>Gastropoda</taxon>
        <taxon>Heterobranchia</taxon>
        <taxon>Euthyneura</taxon>
        <taxon>Tectipleura</taxon>
        <taxon>Aplysiida</taxon>
        <taxon>Aplysioidea</taxon>
        <taxon>Aplysiidae</taxon>
        <taxon>Aplysia</taxon>
    </lineage>
</organism>
<reference evidence="2" key="1">
    <citation type="submission" date="2025-08" db="UniProtKB">
        <authorList>
            <consortium name="RefSeq"/>
        </authorList>
    </citation>
    <scope>IDENTIFICATION</scope>
</reference>
<name>A0ABM1A9F8_APLCA</name>
<dbReference type="Proteomes" id="UP000694888">
    <property type="component" value="Unplaced"/>
</dbReference>
<keyword evidence="1" id="KW-1185">Reference proteome</keyword>
<protein>
    <submittedName>
        <fullName evidence="2">Uncharacterized protein LOC101856292</fullName>
    </submittedName>
</protein>
<dbReference type="GeneID" id="101856292"/>
<evidence type="ECO:0000313" key="2">
    <source>
        <dbReference type="RefSeq" id="XP_012943369.2"/>
    </source>
</evidence>
<accession>A0ABM1A9F8</accession>
<sequence length="107" mass="12471">MLHLQHFQKPHSHVIFSSLQFCIRIGGKHKLEDMSGTSQERWSLVAWILIFAWAPSLLAEVLCPYELCDCTDYYVDCNYKGFDKMPPLKPGTDYPQRTLYVEVCRSK</sequence>